<dbReference type="PROSITE" id="PS00086">
    <property type="entry name" value="CYTOCHROME_P450"/>
    <property type="match status" value="1"/>
</dbReference>
<accession>A0A9P4M5E4</accession>
<reference evidence="9" key="1">
    <citation type="journal article" date="2020" name="Stud. Mycol.">
        <title>101 Dothideomycetes genomes: a test case for predicting lifestyles and emergence of pathogens.</title>
        <authorList>
            <person name="Haridas S."/>
            <person name="Albert R."/>
            <person name="Binder M."/>
            <person name="Bloem J."/>
            <person name="Labutti K."/>
            <person name="Salamov A."/>
            <person name="Andreopoulos B."/>
            <person name="Baker S."/>
            <person name="Barry K."/>
            <person name="Bills G."/>
            <person name="Bluhm B."/>
            <person name="Cannon C."/>
            <person name="Castanera R."/>
            <person name="Culley D."/>
            <person name="Daum C."/>
            <person name="Ezra D."/>
            <person name="Gonzalez J."/>
            <person name="Henrissat B."/>
            <person name="Kuo A."/>
            <person name="Liang C."/>
            <person name="Lipzen A."/>
            <person name="Lutzoni F."/>
            <person name="Magnuson J."/>
            <person name="Mondo S."/>
            <person name="Nolan M."/>
            <person name="Ohm R."/>
            <person name="Pangilinan J."/>
            <person name="Park H.-J."/>
            <person name="Ramirez L."/>
            <person name="Alfaro M."/>
            <person name="Sun H."/>
            <person name="Tritt A."/>
            <person name="Yoshinaga Y."/>
            <person name="Zwiers L.-H."/>
            <person name="Turgeon B."/>
            <person name="Goodwin S."/>
            <person name="Spatafora J."/>
            <person name="Crous P."/>
            <person name="Grigoriev I."/>
        </authorList>
    </citation>
    <scope>NUCLEOTIDE SEQUENCE</scope>
    <source>
        <strain evidence="9">CBS 133067</strain>
    </source>
</reference>
<evidence type="ECO:0000313" key="10">
    <source>
        <dbReference type="Proteomes" id="UP000799772"/>
    </source>
</evidence>
<dbReference type="PANTHER" id="PTHR24291:SF50">
    <property type="entry name" value="BIFUNCTIONAL ALBAFLAVENONE MONOOXYGENASE_TERPENE SYNTHASE"/>
    <property type="match status" value="1"/>
</dbReference>
<dbReference type="PANTHER" id="PTHR24291">
    <property type="entry name" value="CYTOCHROME P450 FAMILY 4"/>
    <property type="match status" value="1"/>
</dbReference>
<dbReference type="SUPFAM" id="SSF48264">
    <property type="entry name" value="Cytochrome P450"/>
    <property type="match status" value="1"/>
</dbReference>
<dbReference type="InterPro" id="IPR001128">
    <property type="entry name" value="Cyt_P450"/>
</dbReference>
<dbReference type="CDD" id="cd11070">
    <property type="entry name" value="CYP56-like"/>
    <property type="match status" value="1"/>
</dbReference>
<keyword evidence="10" id="KW-1185">Reference proteome</keyword>
<dbReference type="InterPro" id="IPR002401">
    <property type="entry name" value="Cyt_P450_E_grp-I"/>
</dbReference>
<dbReference type="GO" id="GO:0004497">
    <property type="term" value="F:monooxygenase activity"/>
    <property type="evidence" value="ECO:0007669"/>
    <property type="project" value="UniProtKB-KW"/>
</dbReference>
<gene>
    <name evidence="9" type="ORF">NA57DRAFT_40491</name>
</gene>
<organism evidence="9 10">
    <name type="scientific">Rhizodiscina lignyota</name>
    <dbReference type="NCBI Taxonomy" id="1504668"/>
    <lineage>
        <taxon>Eukaryota</taxon>
        <taxon>Fungi</taxon>
        <taxon>Dikarya</taxon>
        <taxon>Ascomycota</taxon>
        <taxon>Pezizomycotina</taxon>
        <taxon>Dothideomycetes</taxon>
        <taxon>Pleosporomycetidae</taxon>
        <taxon>Aulographales</taxon>
        <taxon>Rhizodiscinaceae</taxon>
        <taxon>Rhizodiscina</taxon>
    </lineage>
</organism>
<comment type="caution">
    <text evidence="9">The sequence shown here is derived from an EMBL/GenBank/DDBJ whole genome shotgun (WGS) entry which is preliminary data.</text>
</comment>
<sequence>MSAIAVCASVALVYLIYHTLKIFRQYQKARATGFKVYVSILDTTNPIFTVFALPLLPILSRILPASAFRVIDLTTYGVEWRDKVVRRSRPTPGYMVASSSSELDLFVEDPEIAGAILTRWRDFQQDRMTFKFLGVVGPNLAASDGKDWQRQRRLIAPMLNERIMETVWGESVEQANEMLETFIGKDEGKTDGTVDGLRRIAFNVLQCIGYGMPQGWNEPAKAPQKGHKMVYMEALHELIEGLIIVAMVPAKVLAHSWMPAVLRRKGEAIYEFHNYTKELLQKEREISANSGTPRNNMLSLLSSISEQNSDSKERDSAQKNTLSDEEIRGNLYQFTLAGYDTTANTMAYAFVTLATLPKWQDWIIEEVDRVSATSPDSSYREIFPKLERCLALMHEILRIYTPVAHIVRGCESEQSITAGGKTYRIPAKTRCILSLDGLGTQAGYWGDNTFEFDPTRWLIKDKPNGIAVPPALRQPTKGAFIPWSGGPRICPGMKMAQVEFTSVVYSVFSKYRVEPVLKEGESEGDARKRLAAVMDDSQPKLTLQMNRPRDAVLKWTKR</sequence>
<dbReference type="GO" id="GO:0016705">
    <property type="term" value="F:oxidoreductase activity, acting on paired donors, with incorporation or reduction of molecular oxygen"/>
    <property type="evidence" value="ECO:0007669"/>
    <property type="project" value="InterPro"/>
</dbReference>
<evidence type="ECO:0000256" key="6">
    <source>
        <dbReference type="ARBA" id="ARBA00023033"/>
    </source>
</evidence>
<name>A0A9P4M5E4_9PEZI</name>
<keyword evidence="2 7" id="KW-0349">Heme</keyword>
<keyword evidence="3 7" id="KW-0479">Metal-binding</keyword>
<dbReference type="Pfam" id="PF00067">
    <property type="entry name" value="p450"/>
    <property type="match status" value="1"/>
</dbReference>
<feature type="binding site" description="axial binding residue" evidence="7">
    <location>
        <position position="490"/>
    </location>
    <ligand>
        <name>heme</name>
        <dbReference type="ChEBI" id="CHEBI:30413"/>
    </ligand>
    <ligandPart>
        <name>Fe</name>
        <dbReference type="ChEBI" id="CHEBI:18248"/>
    </ligandPart>
</feature>
<dbReference type="EMBL" id="ML978127">
    <property type="protein sequence ID" value="KAF2097735.1"/>
    <property type="molecule type" value="Genomic_DNA"/>
</dbReference>
<dbReference type="PRINTS" id="PR00463">
    <property type="entry name" value="EP450I"/>
</dbReference>
<keyword evidence="5 7" id="KW-0408">Iron</keyword>
<keyword evidence="6 8" id="KW-0503">Monooxygenase</keyword>
<dbReference type="PRINTS" id="PR00385">
    <property type="entry name" value="P450"/>
</dbReference>
<evidence type="ECO:0000256" key="3">
    <source>
        <dbReference type="ARBA" id="ARBA00022723"/>
    </source>
</evidence>
<evidence type="ECO:0000256" key="8">
    <source>
        <dbReference type="RuleBase" id="RU000461"/>
    </source>
</evidence>
<keyword evidence="4 8" id="KW-0560">Oxidoreductase</keyword>
<comment type="similarity">
    <text evidence="1 8">Belongs to the cytochrome P450 family.</text>
</comment>
<evidence type="ECO:0000256" key="1">
    <source>
        <dbReference type="ARBA" id="ARBA00010617"/>
    </source>
</evidence>
<dbReference type="Proteomes" id="UP000799772">
    <property type="component" value="Unassembled WGS sequence"/>
</dbReference>
<comment type="cofactor">
    <cofactor evidence="7">
        <name>heme</name>
        <dbReference type="ChEBI" id="CHEBI:30413"/>
    </cofactor>
</comment>
<evidence type="ECO:0000256" key="5">
    <source>
        <dbReference type="ARBA" id="ARBA00023004"/>
    </source>
</evidence>
<dbReference type="InterPro" id="IPR050196">
    <property type="entry name" value="Cytochrome_P450_Monoox"/>
</dbReference>
<evidence type="ECO:0000256" key="2">
    <source>
        <dbReference type="ARBA" id="ARBA00022617"/>
    </source>
</evidence>
<dbReference type="Gene3D" id="1.10.630.10">
    <property type="entry name" value="Cytochrome P450"/>
    <property type="match status" value="1"/>
</dbReference>
<dbReference type="AlphaFoldDB" id="A0A9P4M5E4"/>
<protein>
    <submittedName>
        <fullName evidence="9">Cytochrome P450</fullName>
    </submittedName>
</protein>
<evidence type="ECO:0000256" key="4">
    <source>
        <dbReference type="ARBA" id="ARBA00023002"/>
    </source>
</evidence>
<evidence type="ECO:0000256" key="7">
    <source>
        <dbReference type="PIRSR" id="PIRSR602401-1"/>
    </source>
</evidence>
<dbReference type="GO" id="GO:0005506">
    <property type="term" value="F:iron ion binding"/>
    <property type="evidence" value="ECO:0007669"/>
    <property type="project" value="InterPro"/>
</dbReference>
<dbReference type="GO" id="GO:0020037">
    <property type="term" value="F:heme binding"/>
    <property type="evidence" value="ECO:0007669"/>
    <property type="project" value="InterPro"/>
</dbReference>
<dbReference type="InterPro" id="IPR017972">
    <property type="entry name" value="Cyt_P450_CS"/>
</dbReference>
<proteinExistence type="inferred from homology"/>
<evidence type="ECO:0000313" key="9">
    <source>
        <dbReference type="EMBL" id="KAF2097735.1"/>
    </source>
</evidence>
<dbReference type="OrthoDB" id="1470350at2759"/>
<dbReference type="InterPro" id="IPR036396">
    <property type="entry name" value="Cyt_P450_sf"/>
</dbReference>